<protein>
    <submittedName>
        <fullName evidence="2">Uncharacterized protein</fullName>
    </submittedName>
</protein>
<comment type="caution">
    <text evidence="2">The sequence shown here is derived from an EMBL/GenBank/DDBJ whole genome shotgun (WGS) entry which is preliminary data.</text>
</comment>
<dbReference type="EMBL" id="PQXO01000285">
    <property type="protein sequence ID" value="TGO86654.1"/>
    <property type="molecule type" value="Genomic_DNA"/>
</dbReference>
<proteinExistence type="predicted"/>
<dbReference type="AlphaFoldDB" id="A0A4Z1KR40"/>
<reference evidence="2 3" key="1">
    <citation type="submission" date="2017-12" db="EMBL/GenBank/DDBJ databases">
        <title>Comparative genomics of Botrytis spp.</title>
        <authorList>
            <person name="Valero-Jimenez C.A."/>
            <person name="Tapia P."/>
            <person name="Veloso J."/>
            <person name="Silva-Moreno E."/>
            <person name="Staats M."/>
            <person name="Valdes J.H."/>
            <person name="Van Kan J.A.L."/>
        </authorList>
    </citation>
    <scope>NUCLEOTIDE SEQUENCE [LARGE SCALE GENOMIC DNA]</scope>
    <source>
        <strain evidence="2 3">MUCL3349</strain>
    </source>
</reference>
<feature type="region of interest" description="Disordered" evidence="1">
    <location>
        <begin position="70"/>
        <end position="104"/>
    </location>
</feature>
<feature type="region of interest" description="Disordered" evidence="1">
    <location>
        <begin position="1"/>
        <end position="35"/>
    </location>
</feature>
<organism evidence="2 3">
    <name type="scientific">Botrytis porri</name>
    <dbReference type="NCBI Taxonomy" id="87229"/>
    <lineage>
        <taxon>Eukaryota</taxon>
        <taxon>Fungi</taxon>
        <taxon>Dikarya</taxon>
        <taxon>Ascomycota</taxon>
        <taxon>Pezizomycotina</taxon>
        <taxon>Leotiomycetes</taxon>
        <taxon>Helotiales</taxon>
        <taxon>Sclerotiniaceae</taxon>
        <taxon>Botrytis</taxon>
    </lineage>
</organism>
<accession>A0A4Z1KR40</accession>
<gene>
    <name evidence="2" type="ORF">BPOR_0286g00040</name>
</gene>
<evidence type="ECO:0000256" key="1">
    <source>
        <dbReference type="SAM" id="MobiDB-lite"/>
    </source>
</evidence>
<evidence type="ECO:0000313" key="3">
    <source>
        <dbReference type="Proteomes" id="UP000297280"/>
    </source>
</evidence>
<name>A0A4Z1KR40_9HELO</name>
<keyword evidence="3" id="KW-1185">Reference proteome</keyword>
<evidence type="ECO:0000313" key="2">
    <source>
        <dbReference type="EMBL" id="TGO86654.1"/>
    </source>
</evidence>
<sequence length="149" mass="15857">MSPPSTPISSSPRSPHSPPSAPRPNKFRDALQSSVETEQNIRASIDHYRGSIITLVAQDFKKKIGKKLNVKQKSQTAGSADSQTSVNVPPATAKPRDRCETSAAGRRQVVYGSVEGHAANDGEEGMADDWASLLGEYSLGTLAYSMAGN</sequence>
<feature type="compositionally biased region" description="Polar residues" evidence="1">
    <location>
        <begin position="71"/>
        <end position="87"/>
    </location>
</feature>
<dbReference type="Proteomes" id="UP000297280">
    <property type="component" value="Unassembled WGS sequence"/>
</dbReference>